<dbReference type="KEGG" id="oar:OA238_c21690"/>
<accession>M9RKD6</accession>
<keyword evidence="5 10" id="KW-0819">tRNA processing</keyword>
<dbReference type="SUPFAM" id="SSF52540">
    <property type="entry name" value="P-loop containing nucleoside triphosphate hydrolases"/>
    <property type="match status" value="1"/>
</dbReference>
<evidence type="ECO:0000256" key="10">
    <source>
        <dbReference type="HAMAP-Rule" id="MF_00185"/>
    </source>
</evidence>
<reference evidence="14 15" key="1">
    <citation type="journal article" date="2013" name="PLoS ONE">
        <title>Poles Apart: Arctic and Antarctic Octadecabacter strains Share High Genome Plasticity and a New Type of Xanthorhodopsin.</title>
        <authorList>
            <person name="Vollmers J."/>
            <person name="Voget S."/>
            <person name="Dietrich S."/>
            <person name="Gollnow K."/>
            <person name="Smits M."/>
            <person name="Meyer K."/>
            <person name="Brinkhoff T."/>
            <person name="Simon M."/>
            <person name="Daniel R."/>
        </authorList>
    </citation>
    <scope>NUCLEOTIDE SEQUENCE [LARGE SCALE GENOMIC DNA]</scope>
    <source>
        <strain evidence="14 15">238</strain>
    </source>
</reference>
<evidence type="ECO:0000256" key="8">
    <source>
        <dbReference type="ARBA" id="ARBA00022842"/>
    </source>
</evidence>
<evidence type="ECO:0000256" key="9">
    <source>
        <dbReference type="ARBA" id="ARBA00049563"/>
    </source>
</evidence>
<keyword evidence="4 10" id="KW-0808">Transferase</keyword>
<evidence type="ECO:0000256" key="1">
    <source>
        <dbReference type="ARBA" id="ARBA00001946"/>
    </source>
</evidence>
<evidence type="ECO:0000313" key="15">
    <source>
        <dbReference type="Proteomes" id="UP000004688"/>
    </source>
</evidence>
<evidence type="ECO:0000256" key="11">
    <source>
        <dbReference type="RuleBase" id="RU003783"/>
    </source>
</evidence>
<dbReference type="Proteomes" id="UP000004688">
    <property type="component" value="Chromosome"/>
</dbReference>
<dbReference type="InterPro" id="IPR018022">
    <property type="entry name" value="IPT"/>
</dbReference>
<dbReference type="GO" id="GO:0006400">
    <property type="term" value="P:tRNA modification"/>
    <property type="evidence" value="ECO:0007669"/>
    <property type="project" value="TreeGrafter"/>
</dbReference>
<sequence length="309" mass="33488">MGRCAIGQPMIELSQIHPDKPVLIYGPTASGKSGLALEIARRQGGVIVNADALQAYQGWPILTAQPSAADLDRAPHHLYGHLAFDAPYSVGDWLRDVAPFLKRPYKTGARPIIVGGTGLYFTALTEGLAEIPPTPAGIRAKADAIPLPDLVSALDPATAAGLDLNNRARVQRAWEVQQTTGRSIRDWQDATPPSLLALEECTALALMPDVEWLNARIQTRYAIMMDAGAMAEAKAMVPNWDQTAPSSKAIGAAEMIQLIGGDITPDSAREAIIIATRQYAKRQRTWLRSRMKRWQTVALPNVDDVILST</sequence>
<dbReference type="PANTHER" id="PTHR11088:SF60">
    <property type="entry name" value="TRNA DIMETHYLALLYLTRANSFERASE"/>
    <property type="match status" value="1"/>
</dbReference>
<dbReference type="STRING" id="391616.OA238_c21690"/>
<dbReference type="EC" id="2.5.1.75" evidence="10"/>
<dbReference type="HAMAP" id="MF_00185">
    <property type="entry name" value="IPP_trans"/>
    <property type="match status" value="1"/>
</dbReference>
<dbReference type="AlphaFoldDB" id="M9RKD6"/>
<feature type="site" description="Interaction with substrate tRNA" evidence="10">
    <location>
        <position position="139"/>
    </location>
</feature>
<protein>
    <recommendedName>
        <fullName evidence="10">tRNA dimethylallyltransferase</fullName>
        <ecNumber evidence="10">2.5.1.75</ecNumber>
    </recommendedName>
    <alternativeName>
        <fullName evidence="10">Dimethylallyl diphosphate:tRNA dimethylallyltransferase</fullName>
        <shortName evidence="10">DMAPP:tRNA dimethylallyltransferase</shortName>
        <shortName evidence="10">DMATase</shortName>
    </alternativeName>
    <alternativeName>
        <fullName evidence="10">Isopentenyl-diphosphate:tRNA isopentenyltransferase</fullName>
        <shortName evidence="10">IPP transferase</shortName>
        <shortName evidence="10">IPPT</shortName>
        <shortName evidence="10">IPTase</shortName>
    </alternativeName>
</protein>
<dbReference type="PANTHER" id="PTHR11088">
    <property type="entry name" value="TRNA DIMETHYLALLYLTRANSFERASE"/>
    <property type="match status" value="1"/>
</dbReference>
<keyword evidence="15" id="KW-1185">Reference proteome</keyword>
<comment type="function">
    <text evidence="2 10 12">Catalyzes the transfer of a dimethylallyl group onto the adenine at position 37 in tRNAs that read codons beginning with uridine, leading to the formation of N6-(dimethylallyl)adenosine (i(6)A).</text>
</comment>
<name>M9RKD6_9RHOB</name>
<evidence type="ECO:0000256" key="7">
    <source>
        <dbReference type="ARBA" id="ARBA00022840"/>
    </source>
</evidence>
<organism evidence="14 15">
    <name type="scientific">Octadecabacter arcticus 238</name>
    <dbReference type="NCBI Taxonomy" id="391616"/>
    <lineage>
        <taxon>Bacteria</taxon>
        <taxon>Pseudomonadati</taxon>
        <taxon>Pseudomonadota</taxon>
        <taxon>Alphaproteobacteria</taxon>
        <taxon>Rhodobacterales</taxon>
        <taxon>Roseobacteraceae</taxon>
        <taxon>Octadecabacter</taxon>
    </lineage>
</organism>
<comment type="similarity">
    <text evidence="3 10 13">Belongs to the IPP transferase family.</text>
</comment>
<evidence type="ECO:0000256" key="6">
    <source>
        <dbReference type="ARBA" id="ARBA00022741"/>
    </source>
</evidence>
<feature type="binding site" evidence="10">
    <location>
        <begin position="26"/>
        <end position="33"/>
    </location>
    <ligand>
        <name>ATP</name>
        <dbReference type="ChEBI" id="CHEBI:30616"/>
    </ligand>
</feature>
<proteinExistence type="inferred from homology"/>
<dbReference type="Gene3D" id="1.10.20.140">
    <property type="match status" value="1"/>
</dbReference>
<evidence type="ECO:0000313" key="14">
    <source>
        <dbReference type="EMBL" id="AGI72253.1"/>
    </source>
</evidence>
<dbReference type="Gene3D" id="3.40.50.300">
    <property type="entry name" value="P-loop containing nucleotide triphosphate hydrolases"/>
    <property type="match status" value="1"/>
</dbReference>
<evidence type="ECO:0000256" key="3">
    <source>
        <dbReference type="ARBA" id="ARBA00005842"/>
    </source>
</evidence>
<evidence type="ECO:0000256" key="13">
    <source>
        <dbReference type="RuleBase" id="RU003785"/>
    </source>
</evidence>
<keyword evidence="6 10" id="KW-0547">Nucleotide-binding</keyword>
<comment type="caution">
    <text evidence="10">Lacks conserved residue(s) required for the propagation of feature annotation.</text>
</comment>
<comment type="catalytic activity">
    <reaction evidence="9 10 11">
        <text>adenosine(37) in tRNA + dimethylallyl diphosphate = N(6)-dimethylallyladenosine(37) in tRNA + diphosphate</text>
        <dbReference type="Rhea" id="RHEA:26482"/>
        <dbReference type="Rhea" id="RHEA-COMP:10162"/>
        <dbReference type="Rhea" id="RHEA-COMP:10375"/>
        <dbReference type="ChEBI" id="CHEBI:33019"/>
        <dbReference type="ChEBI" id="CHEBI:57623"/>
        <dbReference type="ChEBI" id="CHEBI:74411"/>
        <dbReference type="ChEBI" id="CHEBI:74415"/>
        <dbReference type="EC" id="2.5.1.75"/>
    </reaction>
</comment>
<keyword evidence="8 10" id="KW-0460">Magnesium</keyword>
<comment type="cofactor">
    <cofactor evidence="1 10">
        <name>Mg(2+)</name>
        <dbReference type="ChEBI" id="CHEBI:18420"/>
    </cofactor>
</comment>
<dbReference type="GO" id="GO:0052381">
    <property type="term" value="F:tRNA dimethylallyltransferase activity"/>
    <property type="evidence" value="ECO:0007669"/>
    <property type="project" value="UniProtKB-UniRule"/>
</dbReference>
<dbReference type="NCBIfam" id="TIGR00174">
    <property type="entry name" value="miaA"/>
    <property type="match status" value="1"/>
</dbReference>
<comment type="subunit">
    <text evidence="10">Monomer.</text>
</comment>
<dbReference type="Pfam" id="PF01715">
    <property type="entry name" value="IPPT"/>
    <property type="match status" value="1"/>
</dbReference>
<evidence type="ECO:0000256" key="12">
    <source>
        <dbReference type="RuleBase" id="RU003784"/>
    </source>
</evidence>
<dbReference type="InterPro" id="IPR039657">
    <property type="entry name" value="Dimethylallyltransferase"/>
</dbReference>
<dbReference type="EMBL" id="CP003742">
    <property type="protein sequence ID" value="AGI72253.1"/>
    <property type="molecule type" value="Genomic_DNA"/>
</dbReference>
<dbReference type="HOGENOM" id="CLU_032616_0_1_5"/>
<evidence type="ECO:0000256" key="5">
    <source>
        <dbReference type="ARBA" id="ARBA00022694"/>
    </source>
</evidence>
<dbReference type="GO" id="GO:0005524">
    <property type="term" value="F:ATP binding"/>
    <property type="evidence" value="ECO:0007669"/>
    <property type="project" value="UniProtKB-UniRule"/>
</dbReference>
<dbReference type="eggNOG" id="COG0324">
    <property type="taxonomic scope" value="Bacteria"/>
</dbReference>
<keyword evidence="7 10" id="KW-0067">ATP-binding</keyword>
<gene>
    <name evidence="10 14" type="primary">miaA</name>
    <name evidence="14" type="ORF">OA238_c21690</name>
</gene>
<evidence type="ECO:0000256" key="2">
    <source>
        <dbReference type="ARBA" id="ARBA00003213"/>
    </source>
</evidence>
<evidence type="ECO:0000256" key="4">
    <source>
        <dbReference type="ARBA" id="ARBA00022679"/>
    </source>
</evidence>
<feature type="site" description="Interaction with substrate tRNA" evidence="10">
    <location>
        <position position="117"/>
    </location>
</feature>
<feature type="binding site" evidence="10">
    <location>
        <begin position="28"/>
        <end position="33"/>
    </location>
    <ligand>
        <name>substrate</name>
    </ligand>
</feature>
<dbReference type="InterPro" id="IPR027417">
    <property type="entry name" value="P-loop_NTPase"/>
</dbReference>